<dbReference type="InterPro" id="IPR002563">
    <property type="entry name" value="Flavin_Rdtase-like_dom"/>
</dbReference>
<dbReference type="GO" id="GO:0042602">
    <property type="term" value="F:riboflavin reductase (NADPH) activity"/>
    <property type="evidence" value="ECO:0007669"/>
    <property type="project" value="TreeGrafter"/>
</dbReference>
<evidence type="ECO:0000256" key="1">
    <source>
        <dbReference type="ARBA" id="ARBA00008898"/>
    </source>
</evidence>
<dbReference type="AlphaFoldDB" id="A0A0V9UDK0"/>
<dbReference type="PANTHER" id="PTHR30466:SF11">
    <property type="entry name" value="FLAVIN-DEPENDENT MONOOXYGENASE, REDUCTASE SUBUNIT HSAB"/>
    <property type="match status" value="1"/>
</dbReference>
<keyword evidence="2" id="KW-0560">Oxidoreductase</keyword>
<gene>
    <name evidence="4" type="ORF">Z045_25005</name>
</gene>
<name>A0A0V9UDK0_9NOCA</name>
<dbReference type="PATRIC" id="fig|1441730.3.peg.5262"/>
<comment type="caution">
    <text evidence="4">The sequence shown here is derived from an EMBL/GenBank/DDBJ whole genome shotgun (WGS) entry which is preliminary data.</text>
</comment>
<accession>A0A0V9UDK0</accession>
<organism evidence="4 5">
    <name type="scientific">Rhodococcus pyridinivorans KG-16</name>
    <dbReference type="NCBI Taxonomy" id="1441730"/>
    <lineage>
        <taxon>Bacteria</taxon>
        <taxon>Bacillati</taxon>
        <taxon>Actinomycetota</taxon>
        <taxon>Actinomycetes</taxon>
        <taxon>Mycobacteriales</taxon>
        <taxon>Nocardiaceae</taxon>
        <taxon>Rhodococcus</taxon>
    </lineage>
</organism>
<dbReference type="InterPro" id="IPR012349">
    <property type="entry name" value="Split_barrel_FMN-bd"/>
</dbReference>
<dbReference type="InterPro" id="IPR050268">
    <property type="entry name" value="NADH-dep_flavin_reductase"/>
</dbReference>
<dbReference type="SMART" id="SM00903">
    <property type="entry name" value="Flavin_Reduct"/>
    <property type="match status" value="1"/>
</dbReference>
<evidence type="ECO:0000259" key="3">
    <source>
        <dbReference type="SMART" id="SM00903"/>
    </source>
</evidence>
<protein>
    <recommendedName>
        <fullName evidence="3">Flavin reductase like domain-containing protein</fullName>
    </recommendedName>
</protein>
<dbReference type="GO" id="GO:0010181">
    <property type="term" value="F:FMN binding"/>
    <property type="evidence" value="ECO:0007669"/>
    <property type="project" value="InterPro"/>
</dbReference>
<dbReference type="Proteomes" id="UP000053060">
    <property type="component" value="Unassembled WGS sequence"/>
</dbReference>
<reference evidence="5" key="1">
    <citation type="submission" date="2015-01" db="EMBL/GenBank/DDBJ databases">
        <title>Draft genome sequence of Rhodococcus pyridinivorans strain KG-16, a hydrocarbon-degrading bacterium.</title>
        <authorList>
            <person name="Aggarwal R.K."/>
            <person name="Dawar C."/>
        </authorList>
    </citation>
    <scope>NUCLEOTIDE SEQUENCE [LARGE SCALE GENOMIC DNA]</scope>
    <source>
        <strain evidence="5">KG-16</strain>
    </source>
</reference>
<comment type="similarity">
    <text evidence="1">Belongs to the non-flavoprotein flavin reductase family.</text>
</comment>
<dbReference type="SUPFAM" id="SSF50475">
    <property type="entry name" value="FMN-binding split barrel"/>
    <property type="match status" value="1"/>
</dbReference>
<sequence length="173" mass="18585">MTLPAVAHSDNVRTAFNEIPTAIAALCSVVDGEPFGMVATSLTVGVSYDPPMVAFSILNTSTTWPTLKQSPRIGISILSDTQDRICRQLASKSGNRFEDLATTTSVHGALFLDDSPTWLDCTIDTEVPAGDHQLVLLQVHGVNVVPETAPLLYYRSAFHRLSASTDLTPQGTQ</sequence>
<proteinExistence type="inferred from homology"/>
<evidence type="ECO:0000313" key="4">
    <source>
        <dbReference type="EMBL" id="KSZ56117.1"/>
    </source>
</evidence>
<dbReference type="PANTHER" id="PTHR30466">
    <property type="entry name" value="FLAVIN REDUCTASE"/>
    <property type="match status" value="1"/>
</dbReference>
<dbReference type="EMBL" id="AZXY01000022">
    <property type="protein sequence ID" value="KSZ56117.1"/>
    <property type="molecule type" value="Genomic_DNA"/>
</dbReference>
<dbReference type="Gene3D" id="2.30.110.10">
    <property type="entry name" value="Electron Transport, Fmn-binding Protein, Chain A"/>
    <property type="match status" value="1"/>
</dbReference>
<evidence type="ECO:0000313" key="5">
    <source>
        <dbReference type="Proteomes" id="UP000053060"/>
    </source>
</evidence>
<feature type="domain" description="Flavin reductase like" evidence="3">
    <location>
        <begin position="16"/>
        <end position="160"/>
    </location>
</feature>
<dbReference type="Pfam" id="PF01613">
    <property type="entry name" value="Flavin_Reduct"/>
    <property type="match status" value="1"/>
</dbReference>
<reference evidence="4 5" key="2">
    <citation type="journal article" date="2016" name="Genome Announc.">
        <title>Draft Genome Sequence of a Versatile Hydrocarbon-Degrading Bacterium, Rhodococcus pyridinivorans Strain KG-16, Collected from Oil Fields in India.</title>
        <authorList>
            <person name="Aggarwal R.K."/>
            <person name="Dawar C."/>
            <person name="Phanindranath R."/>
            <person name="Mutnuri L."/>
            <person name="Dayal A.M."/>
        </authorList>
    </citation>
    <scope>NUCLEOTIDE SEQUENCE [LARGE SCALE GENOMIC DNA]</scope>
    <source>
        <strain evidence="4 5">KG-16</strain>
    </source>
</reference>
<evidence type="ECO:0000256" key="2">
    <source>
        <dbReference type="ARBA" id="ARBA00023002"/>
    </source>
</evidence>